<keyword evidence="2" id="KW-1185">Reference proteome</keyword>
<protein>
    <submittedName>
        <fullName evidence="1">Uncharacterized protein</fullName>
    </submittedName>
</protein>
<reference evidence="1" key="1">
    <citation type="journal article" date="2020" name="Stud. Mycol.">
        <title>101 Dothideomycetes genomes: a test case for predicting lifestyles and emergence of pathogens.</title>
        <authorList>
            <person name="Haridas S."/>
            <person name="Albert R."/>
            <person name="Binder M."/>
            <person name="Bloem J."/>
            <person name="Labutti K."/>
            <person name="Salamov A."/>
            <person name="Andreopoulos B."/>
            <person name="Baker S."/>
            <person name="Barry K."/>
            <person name="Bills G."/>
            <person name="Bluhm B."/>
            <person name="Cannon C."/>
            <person name="Castanera R."/>
            <person name="Culley D."/>
            <person name="Daum C."/>
            <person name="Ezra D."/>
            <person name="Gonzalez J."/>
            <person name="Henrissat B."/>
            <person name="Kuo A."/>
            <person name="Liang C."/>
            <person name="Lipzen A."/>
            <person name="Lutzoni F."/>
            <person name="Magnuson J."/>
            <person name="Mondo S."/>
            <person name="Nolan M."/>
            <person name="Ohm R."/>
            <person name="Pangilinan J."/>
            <person name="Park H.-J."/>
            <person name="Ramirez L."/>
            <person name="Alfaro M."/>
            <person name="Sun H."/>
            <person name="Tritt A."/>
            <person name="Yoshinaga Y."/>
            <person name="Zwiers L.-H."/>
            <person name="Turgeon B."/>
            <person name="Goodwin S."/>
            <person name="Spatafora J."/>
            <person name="Crous P."/>
            <person name="Grigoriev I."/>
        </authorList>
    </citation>
    <scope>NUCLEOTIDE SEQUENCE</scope>
    <source>
        <strain evidence="1">CBS 116435</strain>
    </source>
</reference>
<name>A0A9P4PZH5_9PEZI</name>
<evidence type="ECO:0000313" key="1">
    <source>
        <dbReference type="EMBL" id="KAF2716934.1"/>
    </source>
</evidence>
<dbReference type="AlphaFoldDB" id="A0A9P4PZH5"/>
<dbReference type="EMBL" id="MU003857">
    <property type="protein sequence ID" value="KAF2716934.1"/>
    <property type="molecule type" value="Genomic_DNA"/>
</dbReference>
<organism evidence="1 2">
    <name type="scientific">Polychaeton citri CBS 116435</name>
    <dbReference type="NCBI Taxonomy" id="1314669"/>
    <lineage>
        <taxon>Eukaryota</taxon>
        <taxon>Fungi</taxon>
        <taxon>Dikarya</taxon>
        <taxon>Ascomycota</taxon>
        <taxon>Pezizomycotina</taxon>
        <taxon>Dothideomycetes</taxon>
        <taxon>Dothideomycetidae</taxon>
        <taxon>Capnodiales</taxon>
        <taxon>Capnodiaceae</taxon>
        <taxon>Polychaeton</taxon>
    </lineage>
</organism>
<comment type="caution">
    <text evidence="1">The sequence shown here is derived from an EMBL/GenBank/DDBJ whole genome shotgun (WGS) entry which is preliminary data.</text>
</comment>
<dbReference type="Proteomes" id="UP000799441">
    <property type="component" value="Unassembled WGS sequence"/>
</dbReference>
<accession>A0A9P4PZH5</accession>
<gene>
    <name evidence="1" type="ORF">K431DRAFT_168807</name>
</gene>
<sequence>MVQCFLVGLFQMQQPQQCEVVCTRIMAATLGFFTVSGYTVCLCSVIAITIHSDHRHHHLAALGTPNSHLRMTIQAPAHRCQASRLGPIHRRKHPWAAKIQQSHPIKTRRAHCSPPGHLCADMRAARAPASQSSYRAVVALEHRDVDTHRTQHLRSK</sequence>
<proteinExistence type="predicted"/>
<evidence type="ECO:0000313" key="2">
    <source>
        <dbReference type="Proteomes" id="UP000799441"/>
    </source>
</evidence>